<feature type="region of interest" description="Disordered" evidence="1">
    <location>
        <begin position="1"/>
        <end position="37"/>
    </location>
</feature>
<dbReference type="EMBL" id="JBIYXZ010002079">
    <property type="protein sequence ID" value="KAL3052082.1"/>
    <property type="molecule type" value="Genomic_DNA"/>
</dbReference>
<feature type="compositionally biased region" description="Polar residues" evidence="1">
    <location>
        <begin position="1"/>
        <end position="18"/>
    </location>
</feature>
<gene>
    <name evidence="3" type="ORF">OYC64_004771</name>
</gene>
<keyword evidence="2" id="KW-1133">Transmembrane helix</keyword>
<keyword evidence="4" id="KW-1185">Reference proteome</keyword>
<evidence type="ECO:0000256" key="2">
    <source>
        <dbReference type="SAM" id="Phobius"/>
    </source>
</evidence>
<feature type="region of interest" description="Disordered" evidence="1">
    <location>
        <begin position="68"/>
        <end position="103"/>
    </location>
</feature>
<evidence type="ECO:0000313" key="3">
    <source>
        <dbReference type="EMBL" id="KAL3052082.1"/>
    </source>
</evidence>
<proteinExistence type="predicted"/>
<comment type="caution">
    <text evidence="3">The sequence shown here is derived from an EMBL/GenBank/DDBJ whole genome shotgun (WGS) entry which is preliminary data.</text>
</comment>
<feature type="transmembrane region" description="Helical" evidence="2">
    <location>
        <begin position="41"/>
        <end position="65"/>
    </location>
</feature>
<protein>
    <submittedName>
        <fullName evidence="3">Uncharacterized protein</fullName>
    </submittedName>
</protein>
<accession>A0ABD2GE14</accession>
<evidence type="ECO:0000313" key="4">
    <source>
        <dbReference type="Proteomes" id="UP001619887"/>
    </source>
</evidence>
<name>A0ABD2GE14_PAGBO</name>
<feature type="compositionally biased region" description="Acidic residues" evidence="1">
    <location>
        <begin position="81"/>
        <end position="91"/>
    </location>
</feature>
<evidence type="ECO:0000256" key="1">
    <source>
        <dbReference type="SAM" id="MobiDB-lite"/>
    </source>
</evidence>
<keyword evidence="2" id="KW-0472">Membrane</keyword>
<dbReference type="AlphaFoldDB" id="A0ABD2GE14"/>
<sequence length="103" mass="11404">MPLKTTFDQGDATTTGTPTIHEWTSENNNKETDGKHPEGPAVWWLIMVSVGLAALIITMVTVHIWTRAKGGKKRMSKNLEQNDEDEDEDEVNYANDGEASTSV</sequence>
<organism evidence="3 4">
    <name type="scientific">Pagothenia borchgrevinki</name>
    <name type="common">Bald rockcod</name>
    <name type="synonym">Trematomus borchgrevinki</name>
    <dbReference type="NCBI Taxonomy" id="8213"/>
    <lineage>
        <taxon>Eukaryota</taxon>
        <taxon>Metazoa</taxon>
        <taxon>Chordata</taxon>
        <taxon>Craniata</taxon>
        <taxon>Vertebrata</taxon>
        <taxon>Euteleostomi</taxon>
        <taxon>Actinopterygii</taxon>
        <taxon>Neopterygii</taxon>
        <taxon>Teleostei</taxon>
        <taxon>Neoteleostei</taxon>
        <taxon>Acanthomorphata</taxon>
        <taxon>Eupercaria</taxon>
        <taxon>Perciformes</taxon>
        <taxon>Notothenioidei</taxon>
        <taxon>Nototheniidae</taxon>
        <taxon>Pagothenia</taxon>
    </lineage>
</organism>
<keyword evidence="2" id="KW-0812">Transmembrane</keyword>
<reference evidence="3 4" key="2">
    <citation type="journal article" date="2024" name="G3 (Bethesda)">
        <title>The genome of the cryopelagic Antarctic bald notothen, Trematomus borchgrevinki.</title>
        <authorList>
            <person name="Rayamajhi N."/>
            <person name="Rivera-Colon A.G."/>
            <person name="Minhas B.F."/>
            <person name="Cheng C.C."/>
            <person name="Catchen J.M."/>
        </authorList>
    </citation>
    <scope>NUCLEOTIDE SEQUENCE [LARGE SCALE GENOMIC DNA]</scope>
    <source>
        <strain evidence="3">AGRC-2024</strain>
    </source>
</reference>
<dbReference type="Proteomes" id="UP001619887">
    <property type="component" value="Unassembled WGS sequence"/>
</dbReference>
<feature type="compositionally biased region" description="Basic and acidic residues" evidence="1">
    <location>
        <begin position="28"/>
        <end position="37"/>
    </location>
</feature>
<reference evidence="3 4" key="1">
    <citation type="journal article" date="2022" name="G3 (Bethesda)">
        <title>Evaluating Illumina-, Nanopore-, and PacBio-based genome assembly strategies with the bald notothen, Trematomus borchgrevinki.</title>
        <authorList>
            <person name="Rayamajhi N."/>
            <person name="Cheng C.C."/>
            <person name="Catchen J.M."/>
        </authorList>
    </citation>
    <scope>NUCLEOTIDE SEQUENCE [LARGE SCALE GENOMIC DNA]</scope>
    <source>
        <strain evidence="3">AGRC-2024</strain>
    </source>
</reference>